<evidence type="ECO:0000313" key="2">
    <source>
        <dbReference type="Proteomes" id="UP000314985"/>
    </source>
</evidence>
<dbReference type="Proteomes" id="UP000314985">
    <property type="component" value="Chromosome 8"/>
</dbReference>
<sequence>LPFYFYLPMKTPPTVEVLRTDSRGLERGCLGTPSEERAGRAIPAQQAARLTSAPTIFLWRASNQIMGTSGSRHMMASQWRRRNGLLKSGTHFPSSLLFIV</sequence>
<organism evidence="1 2">
    <name type="scientific">Sus scrofa</name>
    <name type="common">Pig</name>
    <dbReference type="NCBI Taxonomy" id="9823"/>
    <lineage>
        <taxon>Eukaryota</taxon>
        <taxon>Metazoa</taxon>
        <taxon>Chordata</taxon>
        <taxon>Craniata</taxon>
        <taxon>Vertebrata</taxon>
        <taxon>Euteleostomi</taxon>
        <taxon>Mammalia</taxon>
        <taxon>Eutheria</taxon>
        <taxon>Laurasiatheria</taxon>
        <taxon>Artiodactyla</taxon>
        <taxon>Suina</taxon>
        <taxon>Suidae</taxon>
        <taxon>Sus</taxon>
    </lineage>
</organism>
<protein>
    <submittedName>
        <fullName evidence="1">Uncharacterized protein</fullName>
    </submittedName>
</protein>
<dbReference type="Ensembl" id="ENSSSCT00070010273.1">
    <property type="protein sequence ID" value="ENSSSCP00070008431.1"/>
    <property type="gene ID" value="ENSSSCG00070005429.1"/>
</dbReference>
<proteinExistence type="predicted"/>
<evidence type="ECO:0000313" key="1">
    <source>
        <dbReference type="Ensembl" id="ENSSSCP00070008431.1"/>
    </source>
</evidence>
<accession>A0A4X1T183</accession>
<dbReference type="AlphaFoldDB" id="A0A4X1T183"/>
<name>A0A4X1T183_PIG</name>
<reference evidence="1" key="2">
    <citation type="submission" date="2025-08" db="UniProtKB">
        <authorList>
            <consortium name="Ensembl"/>
        </authorList>
    </citation>
    <scope>IDENTIFICATION</scope>
</reference>
<reference evidence="1 2" key="1">
    <citation type="submission" date="2017-08" db="EMBL/GenBank/DDBJ databases">
        <title>USMARCv1.0.</title>
        <authorList>
            <person name="Hannum G.I."/>
            <person name="Koren S."/>
            <person name="Schroeder S.G."/>
            <person name="Chin S.C."/>
            <person name="Nonneman D.J."/>
            <person name="Becker S.A."/>
            <person name="Rosen B.D."/>
            <person name="Bickhart D.M."/>
            <person name="Putnam N.H."/>
            <person name="Green R.E."/>
            <person name="Tuggle C.K."/>
            <person name="Liu H."/>
            <person name="Rohrer G.A."/>
            <person name="Warr A."/>
            <person name="Hall R."/>
            <person name="Kim K."/>
            <person name="Hume D.A."/>
            <person name="Talbot R."/>
            <person name="Chow W."/>
            <person name="Howe K."/>
            <person name="Schwartz A.S."/>
            <person name="Watson M."/>
            <person name="Archibald A.L."/>
            <person name="Phillippy A.M."/>
            <person name="Smith T.P.L."/>
        </authorList>
    </citation>
    <scope>NUCLEOTIDE SEQUENCE [LARGE SCALE GENOMIC DNA]</scope>
</reference>